<feature type="active site" evidence="1">
    <location>
        <position position="142"/>
    </location>
</feature>
<dbReference type="PROSITE" id="PS51459">
    <property type="entry name" value="FIDO"/>
    <property type="match status" value="1"/>
</dbReference>
<evidence type="ECO:0000259" key="2">
    <source>
        <dbReference type="PROSITE" id="PS51459"/>
    </source>
</evidence>
<evidence type="ECO:0000313" key="4">
    <source>
        <dbReference type="Proteomes" id="UP000006859"/>
    </source>
</evidence>
<dbReference type="Gene3D" id="1.10.3290.10">
    <property type="entry name" value="Fido-like domain"/>
    <property type="match status" value="1"/>
</dbReference>
<evidence type="ECO:0000313" key="3">
    <source>
        <dbReference type="EMBL" id="ADM99887.1"/>
    </source>
</evidence>
<dbReference type="KEGG" id="ddd:Dda3937_02603"/>
<feature type="domain" description="Fido" evidence="2">
    <location>
        <begin position="60"/>
        <end position="201"/>
    </location>
</feature>
<dbReference type="InterPro" id="IPR003812">
    <property type="entry name" value="Fido"/>
</dbReference>
<dbReference type="eggNOG" id="COG2184">
    <property type="taxonomic scope" value="Bacteria"/>
</dbReference>
<dbReference type="HOGENOM" id="CLU_080158_0_2_6"/>
<dbReference type="EMBL" id="CP002038">
    <property type="protein sequence ID" value="ADM99887.1"/>
    <property type="molecule type" value="Genomic_DNA"/>
</dbReference>
<name>E0SEF3_DICD3</name>
<protein>
    <recommendedName>
        <fullName evidence="2">Fido domain-containing protein</fullName>
    </recommendedName>
</protein>
<organism evidence="3 4">
    <name type="scientific">Dickeya dadantii (strain 3937)</name>
    <name type="common">Erwinia chrysanthemi (strain 3937)</name>
    <dbReference type="NCBI Taxonomy" id="198628"/>
    <lineage>
        <taxon>Bacteria</taxon>
        <taxon>Pseudomonadati</taxon>
        <taxon>Pseudomonadota</taxon>
        <taxon>Gammaproteobacteria</taxon>
        <taxon>Enterobacterales</taxon>
        <taxon>Pectobacteriaceae</taxon>
        <taxon>Dickeya</taxon>
    </lineage>
</organism>
<dbReference type="Pfam" id="PF02661">
    <property type="entry name" value="Fic"/>
    <property type="match status" value="1"/>
</dbReference>
<dbReference type="PANTHER" id="PTHR13504:SF38">
    <property type="entry name" value="FIDO DOMAIN-CONTAINING PROTEIN"/>
    <property type="match status" value="1"/>
</dbReference>
<dbReference type="STRING" id="198628.Dda3937_02603"/>
<dbReference type="RefSeq" id="WP_013319310.1">
    <property type="nucleotide sequence ID" value="NC_014500.1"/>
</dbReference>
<proteinExistence type="predicted"/>
<dbReference type="OrthoDB" id="9807853at2"/>
<gene>
    <name evidence="3" type="ordered locus">Dda3937_02603</name>
</gene>
<dbReference type="Proteomes" id="UP000006859">
    <property type="component" value="Chromosome"/>
</dbReference>
<dbReference type="InterPro" id="IPR036597">
    <property type="entry name" value="Fido-like_dom_sf"/>
</dbReference>
<dbReference type="InterPro" id="IPR040198">
    <property type="entry name" value="Fido_containing"/>
</dbReference>
<accession>E0SEF3</accession>
<sequence length="206" mass="23116">MGRYNVFSSEGQYAQGSEDQVLKNKLGIAAPDEIDGAELVLLEKLYHFVFEDHFPANQPLSVDLIRAWHALWLGNLYDWAGQNRSVNISKGGFMFASASQIPSLLAKFNDKCLPRYTPCTGMTRDRLVEAIAVIHVELILIHPFREGNGRISRLVADVMAVQGGYPPLDYQPWEQNKNQYISAIHAGIGMDYEPMKYWVNQALTGG</sequence>
<dbReference type="PANTHER" id="PTHR13504">
    <property type="entry name" value="FIDO DOMAIN-CONTAINING PROTEIN DDB_G0283145"/>
    <property type="match status" value="1"/>
</dbReference>
<evidence type="ECO:0000256" key="1">
    <source>
        <dbReference type="PIRSR" id="PIRSR640198-1"/>
    </source>
</evidence>
<dbReference type="PATRIC" id="fig|198628.6.peg.3633"/>
<dbReference type="AlphaFoldDB" id="E0SEF3"/>
<dbReference type="SUPFAM" id="SSF140931">
    <property type="entry name" value="Fic-like"/>
    <property type="match status" value="1"/>
</dbReference>
<reference evidence="3 4" key="1">
    <citation type="journal article" date="2011" name="J. Bacteriol.">
        <title>Genome sequence of the plant-pathogenic bacterium Dickeya dadantii 3937.</title>
        <authorList>
            <person name="Glasner J.D."/>
            <person name="Yang C.H."/>
            <person name="Reverchon S."/>
            <person name="Hugouvieux-Cotte-Pattat N."/>
            <person name="Condemine G."/>
            <person name="Bohin J.P."/>
            <person name="Van Gijsegem F."/>
            <person name="Yang S."/>
            <person name="Franza T."/>
            <person name="Expert D."/>
            <person name="Plunkett G. III"/>
            <person name="San Francisco M.J."/>
            <person name="Charkowski A.O."/>
            <person name="Py B."/>
            <person name="Bell K."/>
            <person name="Rauscher L."/>
            <person name="Rodriguez-Palenzuela P."/>
            <person name="Toussaint A."/>
            <person name="Holeva M.C."/>
            <person name="He S.Y."/>
            <person name="Douet V."/>
            <person name="Boccara M."/>
            <person name="Blanco C."/>
            <person name="Toth I."/>
            <person name="Anderson B.D."/>
            <person name="Biehl B.S."/>
            <person name="Mau B."/>
            <person name="Flynn S.M."/>
            <person name="Barras F."/>
            <person name="Lindeberg M."/>
            <person name="Birch P.R."/>
            <person name="Tsuyumu S."/>
            <person name="Shi X."/>
            <person name="Hibbing M."/>
            <person name="Yap M.N."/>
            <person name="Carpentier M."/>
            <person name="Dassa E."/>
            <person name="Umehara M."/>
            <person name="Kim J.F."/>
            <person name="Rusch M."/>
            <person name="Soni P."/>
            <person name="Mayhew G.F."/>
            <person name="Fouts D.E."/>
            <person name="Gill S.R."/>
            <person name="Blattner F.R."/>
            <person name="Keen N.T."/>
            <person name="Perna N.T."/>
        </authorList>
    </citation>
    <scope>NUCLEOTIDE SEQUENCE [LARGE SCALE GENOMIC DNA]</scope>
    <source>
        <strain evidence="3 4">3937</strain>
    </source>
</reference>
<keyword evidence="4" id="KW-1185">Reference proteome</keyword>